<dbReference type="InterPro" id="IPR003439">
    <property type="entry name" value="ABC_transporter-like_ATP-bd"/>
</dbReference>
<evidence type="ECO:0000259" key="8">
    <source>
        <dbReference type="PROSITE" id="PS50893"/>
    </source>
</evidence>
<dbReference type="VEuPathDB" id="PlasmoDB:PVSEL_0501460"/>
<evidence type="ECO:0000256" key="5">
    <source>
        <dbReference type="ARBA" id="ARBA00022989"/>
    </source>
</evidence>
<proteinExistence type="predicted"/>
<dbReference type="InterPro" id="IPR011527">
    <property type="entry name" value="ABC1_TM_dom"/>
</dbReference>
<evidence type="ECO:0000259" key="9">
    <source>
        <dbReference type="PROSITE" id="PS50929"/>
    </source>
</evidence>
<evidence type="ECO:0000256" key="1">
    <source>
        <dbReference type="ARBA" id="ARBA00004141"/>
    </source>
</evidence>
<dbReference type="Proteomes" id="UP000515697">
    <property type="component" value="Chromosome PVSEL_05"/>
</dbReference>
<feature type="domain" description="ABC transmembrane type-1" evidence="9">
    <location>
        <begin position="91"/>
        <end position="378"/>
    </location>
</feature>
<dbReference type="PROSITE" id="PS00211">
    <property type="entry name" value="ABC_TRANSPORTER_1"/>
    <property type="match status" value="1"/>
</dbReference>
<keyword evidence="5 7" id="KW-1133">Transmembrane helix</keyword>
<evidence type="ECO:0000256" key="2">
    <source>
        <dbReference type="ARBA" id="ARBA00022692"/>
    </source>
</evidence>
<dbReference type="InterPro" id="IPR027417">
    <property type="entry name" value="P-loop_NTPase"/>
</dbReference>
<dbReference type="EMBL" id="LR865426">
    <property type="protein sequence ID" value="CAD2098886.1"/>
    <property type="molecule type" value="Genomic_DNA"/>
</dbReference>
<dbReference type="PROSITE" id="PS50893">
    <property type="entry name" value="ABC_TRANSPORTER_2"/>
    <property type="match status" value="1"/>
</dbReference>
<evidence type="ECO:0000256" key="6">
    <source>
        <dbReference type="ARBA" id="ARBA00023136"/>
    </source>
</evidence>
<dbReference type="SMART" id="SM00382">
    <property type="entry name" value="AAA"/>
    <property type="match status" value="1"/>
</dbReference>
<dbReference type="VEuPathDB" id="PlasmoDB:PVBDA_1305850"/>
<dbReference type="InterPro" id="IPR003593">
    <property type="entry name" value="AAA+_ATPase"/>
</dbReference>
<evidence type="ECO:0000256" key="3">
    <source>
        <dbReference type="ARBA" id="ARBA00022741"/>
    </source>
</evidence>
<keyword evidence="6 7" id="KW-0472">Membrane</keyword>
<dbReference type="SUPFAM" id="SSF52540">
    <property type="entry name" value="P-loop containing nucleoside triphosphate hydrolases"/>
    <property type="match status" value="1"/>
</dbReference>
<dbReference type="Gene3D" id="3.40.50.300">
    <property type="entry name" value="P-loop containing nucleotide triphosphate hydrolases"/>
    <property type="match status" value="2"/>
</dbReference>
<dbReference type="InterPro" id="IPR039421">
    <property type="entry name" value="Type_1_exporter"/>
</dbReference>
<dbReference type="PANTHER" id="PTHR43394:SF1">
    <property type="entry name" value="ATP-BINDING CASSETTE SUB-FAMILY B MEMBER 10, MITOCHONDRIAL"/>
    <property type="match status" value="1"/>
</dbReference>
<name>A0A6V7SLC3_PLAVN</name>
<evidence type="ECO:0000313" key="10">
    <source>
        <dbReference type="EMBL" id="CAD2098886.1"/>
    </source>
</evidence>
<feature type="transmembrane region" description="Helical" evidence="7">
    <location>
        <begin position="368"/>
        <end position="386"/>
    </location>
</feature>
<dbReference type="SUPFAM" id="SSF90123">
    <property type="entry name" value="ABC transporter transmembrane region"/>
    <property type="match status" value="1"/>
</dbReference>
<dbReference type="Gene3D" id="1.20.1560.10">
    <property type="entry name" value="ABC transporter type 1, transmembrane domain"/>
    <property type="match status" value="2"/>
</dbReference>
<reference evidence="10 11" key="1">
    <citation type="submission" date="2020-08" db="EMBL/GenBank/DDBJ databases">
        <authorList>
            <person name="Ramaprasad A."/>
        </authorList>
    </citation>
    <scope>NUCLEOTIDE SEQUENCE [LARGE SCALE GENOMIC DNA]</scope>
</reference>
<dbReference type="InterPro" id="IPR036640">
    <property type="entry name" value="ABC1_TM_sf"/>
</dbReference>
<dbReference type="AlphaFoldDB" id="A0A6V7SLC3"/>
<evidence type="ECO:0000256" key="4">
    <source>
        <dbReference type="ARBA" id="ARBA00022840"/>
    </source>
</evidence>
<dbReference type="PANTHER" id="PTHR43394">
    <property type="entry name" value="ATP-DEPENDENT PERMEASE MDL1, MITOCHONDRIAL"/>
    <property type="match status" value="1"/>
</dbReference>
<dbReference type="Pfam" id="PF00664">
    <property type="entry name" value="ABC_membrane"/>
    <property type="match status" value="1"/>
</dbReference>
<accession>A0A6V7SLC3</accession>
<dbReference type="GO" id="GO:0016020">
    <property type="term" value="C:membrane"/>
    <property type="evidence" value="ECO:0007669"/>
    <property type="project" value="UniProtKB-SubCell"/>
</dbReference>
<sequence length="768" mass="88694">MGNCLCKLRDPDLYIINFLNNVYINAYKHVWSNTYISVLGNGISRFFSDLMKKCSLIKIWNNNKSGSQKNDNYIFRALYEMTSYEKTLLSISLIFLGINAITNLSYPKIMGECVEGENLKFYRSNIIVKVLQKLNILEKFKLSSNKSISAMLYFLPYFICGGIASYFRIYFTNKCIKKIEYRLKKQVHNKIINENDEKFKKYKSNDYLVNCLFNEIQYSSKELITSITQMLRYTNSIVGGIMSMCLISSYLTKFCIFIVPTYGFCILIILKKLKNIKIEINSFEEKQMERFSDSLQKKNIITIFGNEYYENQHFSKIINLTEKEHQKYINSESMFYSFLNIGSNLVICTILSFGKIELNNNRITHGQLVSFIAYSSMLGLGIVGILKLKKDINLLKLSMKKIYEILDFSPETNDDTTNLTDQVENDKNSDLPLSNANLSNTPQLESSIQNDNKHEENNMICEKIEGNIKFENINFTYNKFDKDKKIILKNINFEIKKNEKVAIIGKSGSGKSTIWKLLTRQYEYEGNIYIDNYNIKNFDKTYLKKSILSITEQECCILNRSLYENIVYALLPTKVPDANGTKDLLLDSIGESGKLINVSTTDKLATIENEQQSINNKLDATQNCNHMLLEKYGDKINTINSTIDILCKELNLDDFINSMPQNILTNVNNNSMSSGQKQRISIIRSLMKNSSIYIFDEITSFLDESNIDKVYNLIHTLIPDKTIIYITHSLKHLKEMDKIIIIDQGTISAIGTYQELNKHPLFLEIFSL</sequence>
<dbReference type="GO" id="GO:0015421">
    <property type="term" value="F:ABC-type oligopeptide transporter activity"/>
    <property type="evidence" value="ECO:0007669"/>
    <property type="project" value="TreeGrafter"/>
</dbReference>
<dbReference type="PROSITE" id="PS50929">
    <property type="entry name" value="ABC_TM1F"/>
    <property type="match status" value="1"/>
</dbReference>
<dbReference type="InterPro" id="IPR017871">
    <property type="entry name" value="ABC_transporter-like_CS"/>
</dbReference>
<dbReference type="Pfam" id="PF00005">
    <property type="entry name" value="ABC_tran"/>
    <property type="match status" value="1"/>
</dbReference>
<feature type="transmembrane region" description="Helical" evidence="7">
    <location>
        <begin position="335"/>
        <end position="356"/>
    </location>
</feature>
<dbReference type="VEuPathDB" id="PlasmoDB:PVPCR_0501470"/>
<feature type="domain" description="ABC transporter" evidence="8">
    <location>
        <begin position="468"/>
        <end position="767"/>
    </location>
</feature>
<feature type="transmembrane region" description="Helical" evidence="7">
    <location>
        <begin position="150"/>
        <end position="171"/>
    </location>
</feature>
<gene>
    <name evidence="10" type="ORF">PVSEL_0501460</name>
</gene>
<keyword evidence="3" id="KW-0547">Nucleotide-binding</keyword>
<dbReference type="GO" id="GO:0016887">
    <property type="term" value="F:ATP hydrolysis activity"/>
    <property type="evidence" value="ECO:0007669"/>
    <property type="project" value="InterPro"/>
</dbReference>
<protein>
    <submittedName>
        <fullName evidence="10">ABC transporter B family member 5, putative</fullName>
    </submittedName>
</protein>
<evidence type="ECO:0000313" key="11">
    <source>
        <dbReference type="Proteomes" id="UP000515697"/>
    </source>
</evidence>
<dbReference type="VEuPathDB" id="PlasmoDB:PVLDE_1306090"/>
<comment type="subcellular location">
    <subcellularLocation>
        <location evidence="1">Membrane</location>
        <topology evidence="1">Multi-pass membrane protein</topology>
    </subcellularLocation>
</comment>
<dbReference type="GO" id="GO:0005524">
    <property type="term" value="F:ATP binding"/>
    <property type="evidence" value="ECO:0007669"/>
    <property type="project" value="UniProtKB-KW"/>
</dbReference>
<evidence type="ECO:0000256" key="7">
    <source>
        <dbReference type="SAM" id="Phobius"/>
    </source>
</evidence>
<feature type="transmembrane region" description="Helical" evidence="7">
    <location>
        <begin position="250"/>
        <end position="270"/>
    </location>
</feature>
<keyword evidence="2 7" id="KW-0812">Transmembrane</keyword>
<organism evidence="10 11">
    <name type="scientific">Plasmodium vinckei</name>
    <dbReference type="NCBI Taxonomy" id="5860"/>
    <lineage>
        <taxon>Eukaryota</taxon>
        <taxon>Sar</taxon>
        <taxon>Alveolata</taxon>
        <taxon>Apicomplexa</taxon>
        <taxon>Aconoidasida</taxon>
        <taxon>Haemosporida</taxon>
        <taxon>Plasmodiidae</taxon>
        <taxon>Plasmodium</taxon>
        <taxon>Plasmodium (Vinckeia)</taxon>
    </lineage>
</organism>
<dbReference type="VEuPathDB" id="PlasmoDB:PVVCY_1305630"/>
<keyword evidence="4" id="KW-0067">ATP-binding</keyword>